<feature type="chain" id="PRO_5025554180" evidence="1">
    <location>
        <begin position="17"/>
        <end position="107"/>
    </location>
</feature>
<gene>
    <name evidence="2" type="ORF">CC80DRAFT_546038</name>
</gene>
<evidence type="ECO:0000313" key="3">
    <source>
        <dbReference type="Proteomes" id="UP000800035"/>
    </source>
</evidence>
<organism evidence="2 3">
    <name type="scientific">Byssothecium circinans</name>
    <dbReference type="NCBI Taxonomy" id="147558"/>
    <lineage>
        <taxon>Eukaryota</taxon>
        <taxon>Fungi</taxon>
        <taxon>Dikarya</taxon>
        <taxon>Ascomycota</taxon>
        <taxon>Pezizomycotina</taxon>
        <taxon>Dothideomycetes</taxon>
        <taxon>Pleosporomycetidae</taxon>
        <taxon>Pleosporales</taxon>
        <taxon>Massarineae</taxon>
        <taxon>Massarinaceae</taxon>
        <taxon>Byssothecium</taxon>
    </lineage>
</organism>
<protein>
    <submittedName>
        <fullName evidence="2">Uncharacterized protein</fullName>
    </submittedName>
</protein>
<accession>A0A6A5U231</accession>
<dbReference type="AlphaFoldDB" id="A0A6A5U231"/>
<feature type="signal peptide" evidence="1">
    <location>
        <begin position="1"/>
        <end position="16"/>
    </location>
</feature>
<name>A0A6A5U231_9PLEO</name>
<sequence>MHLLLLICILTTTILGAAIPPPGAPLVAGVDKGSDNASGCSKSQYECPAMLMLFQHEKYRGRWYYYMDETEFLRRDGSEGKEWMEAPDHDRALTYVTASTTIKVLAT</sequence>
<proteinExistence type="predicted"/>
<evidence type="ECO:0000313" key="2">
    <source>
        <dbReference type="EMBL" id="KAF1958718.1"/>
    </source>
</evidence>
<keyword evidence="1" id="KW-0732">Signal</keyword>
<keyword evidence="3" id="KW-1185">Reference proteome</keyword>
<dbReference type="Proteomes" id="UP000800035">
    <property type="component" value="Unassembled WGS sequence"/>
</dbReference>
<evidence type="ECO:0000256" key="1">
    <source>
        <dbReference type="SAM" id="SignalP"/>
    </source>
</evidence>
<dbReference type="EMBL" id="ML976986">
    <property type="protein sequence ID" value="KAF1958718.1"/>
    <property type="molecule type" value="Genomic_DNA"/>
</dbReference>
<reference evidence="2" key="1">
    <citation type="journal article" date="2020" name="Stud. Mycol.">
        <title>101 Dothideomycetes genomes: a test case for predicting lifestyles and emergence of pathogens.</title>
        <authorList>
            <person name="Haridas S."/>
            <person name="Albert R."/>
            <person name="Binder M."/>
            <person name="Bloem J."/>
            <person name="Labutti K."/>
            <person name="Salamov A."/>
            <person name="Andreopoulos B."/>
            <person name="Baker S."/>
            <person name="Barry K."/>
            <person name="Bills G."/>
            <person name="Bluhm B."/>
            <person name="Cannon C."/>
            <person name="Castanera R."/>
            <person name="Culley D."/>
            <person name="Daum C."/>
            <person name="Ezra D."/>
            <person name="Gonzalez J."/>
            <person name="Henrissat B."/>
            <person name="Kuo A."/>
            <person name="Liang C."/>
            <person name="Lipzen A."/>
            <person name="Lutzoni F."/>
            <person name="Magnuson J."/>
            <person name="Mondo S."/>
            <person name="Nolan M."/>
            <person name="Ohm R."/>
            <person name="Pangilinan J."/>
            <person name="Park H.-J."/>
            <person name="Ramirez L."/>
            <person name="Alfaro M."/>
            <person name="Sun H."/>
            <person name="Tritt A."/>
            <person name="Yoshinaga Y."/>
            <person name="Zwiers L.-H."/>
            <person name="Turgeon B."/>
            <person name="Goodwin S."/>
            <person name="Spatafora J."/>
            <person name="Crous P."/>
            <person name="Grigoriev I."/>
        </authorList>
    </citation>
    <scope>NUCLEOTIDE SEQUENCE</scope>
    <source>
        <strain evidence="2">CBS 675.92</strain>
    </source>
</reference>